<gene>
    <name evidence="2" type="ORF">FZEAL_10504</name>
</gene>
<feature type="region of interest" description="Disordered" evidence="1">
    <location>
        <begin position="145"/>
        <end position="168"/>
    </location>
</feature>
<feature type="compositionally biased region" description="Basic residues" evidence="1">
    <location>
        <begin position="423"/>
        <end position="434"/>
    </location>
</feature>
<feature type="compositionally biased region" description="Basic and acidic residues" evidence="1">
    <location>
        <begin position="498"/>
        <end position="508"/>
    </location>
</feature>
<feature type="compositionally biased region" description="Polar residues" evidence="1">
    <location>
        <begin position="208"/>
        <end position="226"/>
    </location>
</feature>
<accession>A0A8H4XA76</accession>
<sequence length="849" mass="94408">MAQSRAVQRHLAGEILLSGLADGQRHRIQQYEKIVRFHDTVLSGKHPTIKPPPNLNASAQSSIQVEASIGNGAPSYQPDKSQSSATGAQPPGMSARSGQIHSAATNASRPYGSGTTEINPIFLEKSDDLVKAEMQLQRQRLERALRDDVEQRRTASKNTSQGEPFPDFDINDVLSKALTLVQATSGPLPADENLPATNLENESDSFDDNTFYSSQHNTPSSVLTSRVRNDSEEARPHEAFEPQPPINTRNTAISRSYPTEPEPVTLEPSASRTTHAYANPAADANSSSTYLTTQVGQVPGLTARTEDRVISIQDTSAGQSRSEGSSNVEIEMRRSNYGSNVHEHPREHYIDSRPPSPPVRAHGRFPPSAAQISPSNAARRLLLAVEPTSHSSTGTPAQVAALRNEPIAVTSPESSPQGGRASEKRKGKKKKRKADRQAPEAEATSYIKAEPRSPSPMTAPSYMRPNKRQRYSQRQPDEPGYEDVRYELQTSEFPPESLHTRLERDDRIPMVYERPSISSQRAASSAVPGGSIYRREYPNERYVSGVPYAVEQPQLVPAHHQAQSSVGRANSQAHPSDGYQRPSWSYQGTYEASPVAVRSDGDPYMAPPRPQPTRIIVDALGREYIEPPRPTVIRHSVAPPARSGEPEIIFERARPGAISRHTGVETYEEGGAVFRRPSPSYMPRRVVTQPEYMSQDYREHQTRGYSTRPMAPPGEYMEVMAPPERRRMEEGPREFISRATSVRPVESMRYEVARDYGRVQSVRPEAAVRQYATAVHPESRREAAQPYAREYGTLPAEQGVVRQEYSARPVERYYNQPARGGEEIAFIERPRGTTQEIVYADDARREVYR</sequence>
<protein>
    <submittedName>
        <fullName evidence="2">Uncharacterized protein</fullName>
    </submittedName>
</protein>
<feature type="compositionally biased region" description="Polar residues" evidence="1">
    <location>
        <begin position="96"/>
        <end position="114"/>
    </location>
</feature>
<comment type="caution">
    <text evidence="2">The sequence shown here is derived from an EMBL/GenBank/DDBJ whole genome shotgun (WGS) entry which is preliminary data.</text>
</comment>
<keyword evidence="3" id="KW-1185">Reference proteome</keyword>
<name>A0A8H4XA76_9HYPO</name>
<feature type="compositionally biased region" description="Basic and acidic residues" evidence="1">
    <location>
        <begin position="341"/>
        <end position="351"/>
    </location>
</feature>
<evidence type="ECO:0000313" key="3">
    <source>
        <dbReference type="Proteomes" id="UP000635477"/>
    </source>
</evidence>
<feature type="region of interest" description="Disordered" evidence="1">
    <location>
        <begin position="186"/>
        <end position="268"/>
    </location>
</feature>
<feature type="compositionally biased region" description="Polar residues" evidence="1">
    <location>
        <begin position="78"/>
        <end position="87"/>
    </location>
</feature>
<evidence type="ECO:0000256" key="1">
    <source>
        <dbReference type="SAM" id="MobiDB-lite"/>
    </source>
</evidence>
<proteinExistence type="predicted"/>
<dbReference type="EMBL" id="JABEYC010001208">
    <property type="protein sequence ID" value="KAF4967683.1"/>
    <property type="molecule type" value="Genomic_DNA"/>
</dbReference>
<evidence type="ECO:0000313" key="2">
    <source>
        <dbReference type="EMBL" id="KAF4967683.1"/>
    </source>
</evidence>
<feature type="region of interest" description="Disordered" evidence="1">
    <location>
        <begin position="69"/>
        <end position="114"/>
    </location>
</feature>
<reference evidence="2" key="2">
    <citation type="submission" date="2020-05" db="EMBL/GenBank/DDBJ databases">
        <authorList>
            <person name="Kim H.-S."/>
            <person name="Proctor R.H."/>
            <person name="Brown D.W."/>
        </authorList>
    </citation>
    <scope>NUCLEOTIDE SEQUENCE</scope>
    <source>
        <strain evidence="2">NRRL 22465</strain>
    </source>
</reference>
<feature type="compositionally biased region" description="Polar residues" evidence="1">
    <location>
        <begin position="246"/>
        <end position="257"/>
    </location>
</feature>
<feature type="region of interest" description="Disordered" evidence="1">
    <location>
        <begin position="339"/>
        <end position="373"/>
    </location>
</feature>
<feature type="compositionally biased region" description="Basic and acidic residues" evidence="1">
    <location>
        <begin position="227"/>
        <end position="240"/>
    </location>
</feature>
<dbReference type="OrthoDB" id="5333304at2759"/>
<dbReference type="AlphaFoldDB" id="A0A8H4XA76"/>
<feature type="compositionally biased region" description="Polar residues" evidence="1">
    <location>
        <begin position="561"/>
        <end position="574"/>
    </location>
</feature>
<feature type="region of interest" description="Disordered" evidence="1">
    <location>
        <begin position="557"/>
        <end position="582"/>
    </location>
</feature>
<reference evidence="2" key="1">
    <citation type="journal article" date="2020" name="BMC Genomics">
        <title>Correction to: Identification and distribution of gene clusters required for synthesis of sphingolipid metabolism inhibitors in diverse species of the filamentous fungus Fusarium.</title>
        <authorList>
            <person name="Kim H.S."/>
            <person name="Lohmar J.M."/>
            <person name="Busman M."/>
            <person name="Brown D.W."/>
            <person name="Naumann T.A."/>
            <person name="Divon H.H."/>
            <person name="Lysoe E."/>
            <person name="Uhlig S."/>
            <person name="Proctor R.H."/>
        </authorList>
    </citation>
    <scope>NUCLEOTIDE SEQUENCE</scope>
    <source>
        <strain evidence="2">NRRL 22465</strain>
    </source>
</reference>
<organism evidence="2 3">
    <name type="scientific">Fusarium zealandicum</name>
    <dbReference type="NCBI Taxonomy" id="1053134"/>
    <lineage>
        <taxon>Eukaryota</taxon>
        <taxon>Fungi</taxon>
        <taxon>Dikarya</taxon>
        <taxon>Ascomycota</taxon>
        <taxon>Pezizomycotina</taxon>
        <taxon>Sordariomycetes</taxon>
        <taxon>Hypocreomycetidae</taxon>
        <taxon>Hypocreales</taxon>
        <taxon>Nectriaceae</taxon>
        <taxon>Fusarium</taxon>
        <taxon>Fusarium staphyleae species complex</taxon>
    </lineage>
</organism>
<dbReference type="Proteomes" id="UP000635477">
    <property type="component" value="Unassembled WGS sequence"/>
</dbReference>
<feature type="region of interest" description="Disordered" evidence="1">
    <location>
        <begin position="407"/>
        <end position="532"/>
    </location>
</feature>